<feature type="compositionally biased region" description="Gly residues" evidence="2">
    <location>
        <begin position="29"/>
        <end position="41"/>
    </location>
</feature>
<protein>
    <submittedName>
        <fullName evidence="4">Agmatine deiminase family protein</fullName>
    </submittedName>
</protein>
<dbReference type="SUPFAM" id="SSF55909">
    <property type="entry name" value="Pentein"/>
    <property type="match status" value="1"/>
</dbReference>
<keyword evidence="5" id="KW-1185">Reference proteome</keyword>
<dbReference type="PROSITE" id="PS51257">
    <property type="entry name" value="PROKAR_LIPOPROTEIN"/>
    <property type="match status" value="1"/>
</dbReference>
<dbReference type="PANTHER" id="PTHR31377:SF0">
    <property type="entry name" value="AGMATINE DEIMINASE-RELATED"/>
    <property type="match status" value="1"/>
</dbReference>
<evidence type="ECO:0000313" key="5">
    <source>
        <dbReference type="Proteomes" id="UP001501116"/>
    </source>
</evidence>
<accession>A0ABN2SYT6</accession>
<comment type="caution">
    <text evidence="4">The sequence shown here is derived from an EMBL/GenBank/DDBJ whole genome shotgun (WGS) entry which is preliminary data.</text>
</comment>
<keyword evidence="1" id="KW-0378">Hydrolase</keyword>
<gene>
    <name evidence="4" type="ORF">GCM10009754_87520</name>
</gene>
<evidence type="ECO:0000256" key="1">
    <source>
        <dbReference type="ARBA" id="ARBA00022801"/>
    </source>
</evidence>
<reference evidence="5" key="1">
    <citation type="journal article" date="2019" name="Int. J. Syst. Evol. Microbiol.">
        <title>The Global Catalogue of Microorganisms (GCM) 10K type strain sequencing project: providing services to taxonomists for standard genome sequencing and annotation.</title>
        <authorList>
            <consortium name="The Broad Institute Genomics Platform"/>
            <consortium name="The Broad Institute Genome Sequencing Center for Infectious Disease"/>
            <person name="Wu L."/>
            <person name="Ma J."/>
        </authorList>
    </citation>
    <scope>NUCLEOTIDE SEQUENCE [LARGE SCALE GENOMIC DNA]</scope>
    <source>
        <strain evidence="5">JCM 14545</strain>
    </source>
</reference>
<name>A0ABN2SYT6_9PSEU</name>
<evidence type="ECO:0000313" key="4">
    <source>
        <dbReference type="EMBL" id="GAA1994693.1"/>
    </source>
</evidence>
<dbReference type="RefSeq" id="WP_344432193.1">
    <property type="nucleotide sequence ID" value="NZ_BAAANN010000084.1"/>
</dbReference>
<feature type="chain" id="PRO_5045041063" evidence="3">
    <location>
        <begin position="20"/>
        <end position="378"/>
    </location>
</feature>
<evidence type="ECO:0000256" key="2">
    <source>
        <dbReference type="SAM" id="MobiDB-lite"/>
    </source>
</evidence>
<evidence type="ECO:0000256" key="3">
    <source>
        <dbReference type="SAM" id="SignalP"/>
    </source>
</evidence>
<dbReference type="EMBL" id="BAAANN010000084">
    <property type="protein sequence ID" value="GAA1994693.1"/>
    <property type="molecule type" value="Genomic_DNA"/>
</dbReference>
<organism evidence="4 5">
    <name type="scientific">Amycolatopsis minnesotensis</name>
    <dbReference type="NCBI Taxonomy" id="337894"/>
    <lineage>
        <taxon>Bacteria</taxon>
        <taxon>Bacillati</taxon>
        <taxon>Actinomycetota</taxon>
        <taxon>Actinomycetes</taxon>
        <taxon>Pseudonocardiales</taxon>
        <taxon>Pseudonocardiaceae</taxon>
        <taxon>Amycolatopsis</taxon>
    </lineage>
</organism>
<feature type="region of interest" description="Disordered" evidence="2">
    <location>
        <begin position="25"/>
        <end position="50"/>
    </location>
</feature>
<sequence>MRRRRFVQVGISLFTGALATGCGSEAPAGGDGKPAPAGGGPAPKRVMPEEGQPHKRTWMAFGVSDRVWEPAQVPVVQRNLAAIATAIARFEPVSMLVRQDELELARGLVGDADVELVAAELDDLWIRDTGPVFVSGDNGISGVDFNFNGWGGKQGHPRDAKVARFVTGRAGAETVHTDLVLEGGGIEVDGEGTAIITESCVLNENRNPGLSKQDVEAKLADLLGLKKIIWLPGIAGRDITDGHTDFYARFAGPGVVVAGLDTDPESYDHDVTERHLAILKAATDANGRPLRVVVIEGPRTVRPEFASEDFAAGYINFSVCNGGVIAPEFGDAKADSAARATLERLFPDRKVVQLNIDGIAAGGGGIHCTTQQEPVRKP</sequence>
<keyword evidence="3" id="KW-0732">Signal</keyword>
<dbReference type="PANTHER" id="PTHR31377">
    <property type="entry name" value="AGMATINE DEIMINASE-RELATED"/>
    <property type="match status" value="1"/>
</dbReference>
<dbReference type="InterPro" id="IPR007466">
    <property type="entry name" value="Peptidyl-Arg-deiminase_porph"/>
</dbReference>
<feature type="signal peptide" evidence="3">
    <location>
        <begin position="1"/>
        <end position="19"/>
    </location>
</feature>
<dbReference type="Gene3D" id="3.75.10.10">
    <property type="entry name" value="L-arginine/glycine Amidinotransferase, Chain A"/>
    <property type="match status" value="1"/>
</dbReference>
<proteinExistence type="predicted"/>
<dbReference type="Pfam" id="PF04371">
    <property type="entry name" value="PAD_porph"/>
    <property type="match status" value="1"/>
</dbReference>
<dbReference type="Proteomes" id="UP001501116">
    <property type="component" value="Unassembled WGS sequence"/>
</dbReference>